<protein>
    <recommendedName>
        <fullName evidence="2">N-acetylmuramoyl-L-alanine amidase</fullName>
        <ecNumber evidence="2">3.5.1.28</ecNumber>
    </recommendedName>
</protein>
<dbReference type="PANTHER" id="PTHR30404:SF0">
    <property type="entry name" value="N-ACETYLMURAMOYL-L-ALANINE AMIDASE AMIC"/>
    <property type="match status" value="1"/>
</dbReference>
<evidence type="ECO:0000259" key="4">
    <source>
        <dbReference type="SMART" id="SM00646"/>
    </source>
</evidence>
<dbReference type="InterPro" id="IPR050695">
    <property type="entry name" value="N-acetylmuramoyl_amidase_3"/>
</dbReference>
<dbReference type="OrthoDB" id="9772024at2"/>
<dbReference type="SMART" id="SM00646">
    <property type="entry name" value="Ami_3"/>
    <property type="match status" value="1"/>
</dbReference>
<dbReference type="AlphaFoldDB" id="A0A656D5A6"/>
<dbReference type="RefSeq" id="WP_072149941.1">
    <property type="nucleotide sequence ID" value="NZ_CZVU01000013.1"/>
</dbReference>
<evidence type="ECO:0000313" key="6">
    <source>
        <dbReference type="Proteomes" id="UP000243065"/>
    </source>
</evidence>
<dbReference type="GO" id="GO:0008745">
    <property type="term" value="F:N-acetylmuramoyl-L-alanine amidase activity"/>
    <property type="evidence" value="ECO:0007669"/>
    <property type="project" value="UniProtKB-EC"/>
</dbReference>
<dbReference type="CDD" id="cd02696">
    <property type="entry name" value="MurNAc-LAA"/>
    <property type="match status" value="1"/>
</dbReference>
<proteinExistence type="predicted"/>
<dbReference type="PANTHER" id="PTHR30404">
    <property type="entry name" value="N-ACETYLMURAMOYL-L-ALANINE AMIDASE"/>
    <property type="match status" value="1"/>
</dbReference>
<sequence>MKAFIKFYFFLLLIFLNFACAPKPYYVIPNEWKTPERKDSVINFYSKFLNGWKIFIDPGHGGKDRKNIGIKKRIVEADVNLKVALYLRDYLAKAGVTVFMSRDKDTTVSLEERVKMATESGADIFISIHHNAMPGDENTFYASTWYHAVEGDPKFHPCNRDIARYIQRDLAYALRISGSLASFDGTMSDYLVYPKQGFYVLRNATMPAVLVECTFFTNEYEERKLSIDEFNRIEAWGIFKGIAKYIQAGIPKIEFISDTILTSEKPTILLKVSDKSGIDKQNIQIKIDTILVSKDHITTIDGNGFAIVLFTPNFKLTEGTHQIDIIVRNKNGNSSFPFKRNIYIYKQKQVTEP</sequence>
<dbReference type="EMBL" id="CZVU01000013">
    <property type="protein sequence ID" value="CUS98620.1"/>
    <property type="molecule type" value="Genomic_DNA"/>
</dbReference>
<evidence type="ECO:0000256" key="1">
    <source>
        <dbReference type="ARBA" id="ARBA00001561"/>
    </source>
</evidence>
<dbReference type="GO" id="GO:0009253">
    <property type="term" value="P:peptidoglycan catabolic process"/>
    <property type="evidence" value="ECO:0007669"/>
    <property type="project" value="InterPro"/>
</dbReference>
<evidence type="ECO:0000256" key="3">
    <source>
        <dbReference type="ARBA" id="ARBA00022801"/>
    </source>
</evidence>
<dbReference type="SUPFAM" id="SSF53187">
    <property type="entry name" value="Zn-dependent exopeptidases"/>
    <property type="match status" value="1"/>
</dbReference>
<gene>
    <name evidence="5" type="ORF">JGI24_00476</name>
</gene>
<dbReference type="GO" id="GO:0030288">
    <property type="term" value="C:outer membrane-bounded periplasmic space"/>
    <property type="evidence" value="ECO:0007669"/>
    <property type="project" value="TreeGrafter"/>
</dbReference>
<keyword evidence="6" id="KW-1185">Reference proteome</keyword>
<comment type="catalytic activity">
    <reaction evidence="1">
        <text>Hydrolyzes the link between N-acetylmuramoyl residues and L-amino acid residues in certain cell-wall glycopeptides.</text>
        <dbReference type="EC" id="3.5.1.28"/>
    </reaction>
</comment>
<feature type="domain" description="MurNAc-LAA" evidence="4">
    <location>
        <begin position="114"/>
        <end position="243"/>
    </location>
</feature>
<dbReference type="InterPro" id="IPR002508">
    <property type="entry name" value="MurNAc-LAA_cat"/>
</dbReference>
<reference evidence="5 6" key="1">
    <citation type="submission" date="2015-11" db="EMBL/GenBank/DDBJ databases">
        <authorList>
            <person name="Varghese N."/>
        </authorList>
    </citation>
    <scope>NUCLEOTIDE SEQUENCE [LARGE SCALE GENOMIC DNA]</scope>
    <source>
        <strain evidence="5 6">JGI-24</strain>
    </source>
</reference>
<keyword evidence="3" id="KW-0378">Hydrolase</keyword>
<dbReference type="EC" id="3.5.1.28" evidence="2"/>
<evidence type="ECO:0000256" key="2">
    <source>
        <dbReference type="ARBA" id="ARBA00011901"/>
    </source>
</evidence>
<dbReference type="Pfam" id="PF01520">
    <property type="entry name" value="Amidase_3"/>
    <property type="match status" value="1"/>
</dbReference>
<evidence type="ECO:0000313" key="5">
    <source>
        <dbReference type="EMBL" id="CUS98620.1"/>
    </source>
</evidence>
<accession>A0A656D5A6</accession>
<dbReference type="Gene3D" id="3.40.630.40">
    <property type="entry name" value="Zn-dependent exopeptidases"/>
    <property type="match status" value="1"/>
</dbReference>
<dbReference type="Proteomes" id="UP000243065">
    <property type="component" value="Unassembled WGS sequence"/>
</dbReference>
<name>A0A656D5A6_KRYT1</name>
<organism evidence="5 6">
    <name type="scientific">Kryptobacter tengchongensis</name>
    <dbReference type="NCBI Taxonomy" id="1643429"/>
    <lineage>
        <taxon>Bacteria</taxon>
        <taxon>Pseudomonadati</taxon>
        <taxon>Candidatus Kryptoniota</taxon>
        <taxon>Candidatus Kryptobacter</taxon>
    </lineage>
</organism>